<reference evidence="1" key="1">
    <citation type="submission" date="2009-10" db="EMBL/GenBank/DDBJ databases">
        <title>Complete sequence of Fibrobacter succinogenes subsp. succinogenes S85.</title>
        <authorList>
            <consortium name="US DOE Joint Genome Institute"/>
            <person name="Lucas S."/>
            <person name="Copeland A."/>
            <person name="Lapidus A."/>
            <person name="Glavina del Rio T."/>
            <person name="Tice H."/>
            <person name="Bruce D."/>
            <person name="Goodwin L."/>
            <person name="Pitluck S."/>
            <person name="Chertkov O."/>
            <person name="Detter J.C."/>
            <person name="Han C."/>
            <person name="Tapia R."/>
            <person name="Larimer F."/>
            <person name="Land M."/>
            <person name="Hauser L."/>
            <person name="Kyrpides N."/>
            <person name="Mikhailova N."/>
            <person name="Weimer P.J."/>
            <person name="Stevenson D.M."/>
            <person name="Boyum J."/>
            <person name="Brumm P.I."/>
            <person name="Mead D."/>
        </authorList>
    </citation>
    <scope>NUCLEOTIDE SEQUENCE [LARGE SCALE GENOMIC DNA]</scope>
    <source>
        <strain evidence="1">S85</strain>
    </source>
</reference>
<sequence length="59" mass="6746">MFHITQELSGHQKDHPGRETRVIPCVVVGAHSRTRVCVFFLGGVFENFERTRSNFVIAM</sequence>
<gene>
    <name evidence="1" type="ordered locus">Fisuc_0561</name>
</gene>
<protein>
    <recommendedName>
        <fullName evidence="3">Lipoprotein</fullName>
    </recommendedName>
</protein>
<proteinExistence type="predicted"/>
<evidence type="ECO:0000313" key="1">
    <source>
        <dbReference type="EMBL" id="ACX74173.1"/>
    </source>
</evidence>
<dbReference type="Proteomes" id="UP000001497">
    <property type="component" value="Chromosome"/>
</dbReference>
<organism evidence="1 2">
    <name type="scientific">Fibrobacter succinogenes (strain ATCC 19169 / S85)</name>
    <dbReference type="NCBI Taxonomy" id="59374"/>
    <lineage>
        <taxon>Bacteria</taxon>
        <taxon>Pseudomonadati</taxon>
        <taxon>Fibrobacterota</taxon>
        <taxon>Fibrobacteria</taxon>
        <taxon>Fibrobacterales</taxon>
        <taxon>Fibrobacteraceae</taxon>
        <taxon>Fibrobacter</taxon>
    </lineage>
</organism>
<evidence type="ECO:0008006" key="3">
    <source>
        <dbReference type="Google" id="ProtNLM"/>
    </source>
</evidence>
<accession>A0ABN3YRY2</accession>
<evidence type="ECO:0000313" key="2">
    <source>
        <dbReference type="Proteomes" id="UP000001497"/>
    </source>
</evidence>
<keyword evidence="2" id="KW-1185">Reference proteome</keyword>
<name>A0ABN3YRY2_FIBSS</name>
<dbReference type="EMBL" id="CP001792">
    <property type="protein sequence ID" value="ACX74173.1"/>
    <property type="molecule type" value="Genomic_DNA"/>
</dbReference>